<protein>
    <submittedName>
        <fullName evidence="1">Uncharacterized protein</fullName>
    </submittedName>
</protein>
<accession>A0A511B1F1</accession>
<dbReference type="AlphaFoldDB" id="A0A511B1F1"/>
<reference evidence="1 2" key="1">
    <citation type="submission" date="2019-07" db="EMBL/GenBank/DDBJ databases">
        <title>Whole genome shotgun sequence of Gluconobacter wancherniae NBRC 103581.</title>
        <authorList>
            <person name="Hosoyama A."/>
            <person name="Uohara A."/>
            <person name="Ohji S."/>
            <person name="Ichikawa N."/>
        </authorList>
    </citation>
    <scope>NUCLEOTIDE SEQUENCE [LARGE SCALE GENOMIC DNA]</scope>
    <source>
        <strain evidence="1 2">NBRC 103581</strain>
    </source>
</reference>
<evidence type="ECO:0000313" key="1">
    <source>
        <dbReference type="EMBL" id="GEK94276.1"/>
    </source>
</evidence>
<dbReference type="EMBL" id="BJUZ01000002">
    <property type="protein sequence ID" value="GEK94276.1"/>
    <property type="molecule type" value="Genomic_DNA"/>
</dbReference>
<keyword evidence="2" id="KW-1185">Reference proteome</keyword>
<name>A0A511B1F1_9PROT</name>
<proteinExistence type="predicted"/>
<gene>
    <name evidence="1" type="ORF">GWA01_20460</name>
</gene>
<dbReference type="Proteomes" id="UP000321230">
    <property type="component" value="Unassembled WGS sequence"/>
</dbReference>
<comment type="caution">
    <text evidence="1">The sequence shown here is derived from an EMBL/GenBank/DDBJ whole genome shotgun (WGS) entry which is preliminary data.</text>
</comment>
<organism evidence="1 2">
    <name type="scientific">Gluconobacter wancherniae NBRC 103581</name>
    <dbReference type="NCBI Taxonomy" id="656744"/>
    <lineage>
        <taxon>Bacteria</taxon>
        <taxon>Pseudomonadati</taxon>
        <taxon>Pseudomonadota</taxon>
        <taxon>Alphaproteobacteria</taxon>
        <taxon>Acetobacterales</taxon>
        <taxon>Acetobacteraceae</taxon>
        <taxon>Gluconobacter</taxon>
    </lineage>
</organism>
<evidence type="ECO:0000313" key="2">
    <source>
        <dbReference type="Proteomes" id="UP000321230"/>
    </source>
</evidence>
<sequence length="65" mass="7481">MLNPSIAEPVYNRRHVFQKVAEAQKKAFGKDAAFDMKAPMRRHILYYAECQDLPLIFGEVREAVA</sequence>